<sequence length="949" mass="112063">MNILIVGYYDHHNLGDEQYKISIKYVIKQLPNSKPKSIEFIDCDRLQDYKVLENTTIIFGGGDILNHYFLDKLNEKFKNVIPKPRIIAFSVGIPYNSIFTESENLKKFDILDHIFLRTHQDILLLSKYLGEDNVSYIPDSSCFLFEAILQDKNPEHVLKSSNYKKLLSTISTLSKTMKIININLCRHIYNSQFKDNYNNIVRELARFFEILMDNGYFLILLPFNTIPSDTPETNSENDIFIQNDVFEHIKNRSQIININFKLTLKEIVSLYPYFYMSIPMRFHGTLFSIFSEVPMVPIYTTKKIRNVLLDIEWNYEYVFEKNEKDLPISFDADQMMEIFNSCNNDREQCKKILNQSCSRFKQIYKNQEEILSKIIYNKIQKDVKKQDKSEKNSNYIMPSQESIYDSSKNTIIYNTNPIYSQKTIDQETIENTFKKVQAFAKEHGYKDFRQINDASLKAVVVSVVSFHLTGFIDSKYNYGLMEKMFSIIYSYQEEWKWIIQDSKTDNLIKPIDSISENKSGIFNISYIDQNDRSGAHRSGWKYVFDSIKRLNNSNSPVLLDLYVDRTFHWKREIYKSINIIPYKKPWLGFIHHTFDTTFSKFNSVELLKCPEFIESLKKCKGIIVLSNYLKMQFENEFSYRGIKVPLYFIPHPTETNVPPFDLQKFFKNPDKKLINIGGWLRNIFSFYQIKLEERYTFFSNQEFANPFENIIKNNNIMTHFHNQYKKIESYKDNEEKNTKFSQFLNILKRAKSCVVKKTLELKKLNLNRVIREDKIRKVILKGKYMDNYFPTHEFIEKLSDFIVELDNSTQNPDSKFCSQDGITVNNNWIRHMMEYITHLSDNLEILDALDNKTYDDLLTKNLVFLNLVDGSAVNTVLECFVRNTPIIVNRHPAVVEILGENYPLYYRDYYEVPGLLENTGIIESAHLHMKTMDKTPYTIDSFIQKLLSI</sequence>
<proteinExistence type="predicted"/>
<evidence type="ECO:0000259" key="1">
    <source>
        <dbReference type="Pfam" id="PF04230"/>
    </source>
</evidence>
<reference evidence="2" key="1">
    <citation type="journal article" date="2020" name="Nature">
        <title>Giant virus diversity and host interactions through global metagenomics.</title>
        <authorList>
            <person name="Schulz F."/>
            <person name="Roux S."/>
            <person name="Paez-Espino D."/>
            <person name="Jungbluth S."/>
            <person name="Walsh D.A."/>
            <person name="Denef V.J."/>
            <person name="McMahon K.D."/>
            <person name="Konstantinidis K.T."/>
            <person name="Eloe-Fadrosh E.A."/>
            <person name="Kyrpides N.C."/>
            <person name="Woyke T."/>
        </authorList>
    </citation>
    <scope>NUCLEOTIDE SEQUENCE</scope>
    <source>
        <strain evidence="2">GVMAG-M-3300023184-168</strain>
    </source>
</reference>
<evidence type="ECO:0000313" key="2">
    <source>
        <dbReference type="EMBL" id="QHT83829.1"/>
    </source>
</evidence>
<organism evidence="2">
    <name type="scientific">viral metagenome</name>
    <dbReference type="NCBI Taxonomy" id="1070528"/>
    <lineage>
        <taxon>unclassified sequences</taxon>
        <taxon>metagenomes</taxon>
        <taxon>organismal metagenomes</taxon>
    </lineage>
</organism>
<dbReference type="Pfam" id="PF04230">
    <property type="entry name" value="PS_pyruv_trans"/>
    <property type="match status" value="1"/>
</dbReference>
<protein>
    <recommendedName>
        <fullName evidence="1">Polysaccharide pyruvyl transferase domain-containing protein</fullName>
    </recommendedName>
</protein>
<accession>A0A6C0HTH9</accession>
<dbReference type="AlphaFoldDB" id="A0A6C0HTH9"/>
<dbReference type="EMBL" id="MN740012">
    <property type="protein sequence ID" value="QHT83829.1"/>
    <property type="molecule type" value="Genomic_DNA"/>
</dbReference>
<name>A0A6C0HTH9_9ZZZZ</name>
<feature type="domain" description="Polysaccharide pyruvyl transferase" evidence="1">
    <location>
        <begin position="13"/>
        <end position="299"/>
    </location>
</feature>
<dbReference type="InterPro" id="IPR007345">
    <property type="entry name" value="Polysacch_pyruvyl_Trfase"/>
</dbReference>